<sequence>MLYQHQSALRQTISAALTTVRPPIADGSRSGLTDSCARLGVAQRDRTPTHLDYHVSRECEYKPHRQHLRRKPSRSRPTPMGANAGRPACVCAAEQARRAPRFARCAPDRPAHYL</sequence>
<dbReference type="EMBL" id="BGZK01000261">
    <property type="protein sequence ID" value="GBP32531.1"/>
    <property type="molecule type" value="Genomic_DNA"/>
</dbReference>
<feature type="region of interest" description="Disordered" evidence="1">
    <location>
        <begin position="61"/>
        <end position="85"/>
    </location>
</feature>
<feature type="compositionally biased region" description="Basic residues" evidence="1">
    <location>
        <begin position="64"/>
        <end position="74"/>
    </location>
</feature>
<proteinExistence type="predicted"/>
<organism evidence="2 3">
    <name type="scientific">Eumeta variegata</name>
    <name type="common">Bagworm moth</name>
    <name type="synonym">Eumeta japonica</name>
    <dbReference type="NCBI Taxonomy" id="151549"/>
    <lineage>
        <taxon>Eukaryota</taxon>
        <taxon>Metazoa</taxon>
        <taxon>Ecdysozoa</taxon>
        <taxon>Arthropoda</taxon>
        <taxon>Hexapoda</taxon>
        <taxon>Insecta</taxon>
        <taxon>Pterygota</taxon>
        <taxon>Neoptera</taxon>
        <taxon>Endopterygota</taxon>
        <taxon>Lepidoptera</taxon>
        <taxon>Glossata</taxon>
        <taxon>Ditrysia</taxon>
        <taxon>Tineoidea</taxon>
        <taxon>Psychidae</taxon>
        <taxon>Oiketicinae</taxon>
        <taxon>Eumeta</taxon>
    </lineage>
</organism>
<evidence type="ECO:0000313" key="3">
    <source>
        <dbReference type="Proteomes" id="UP000299102"/>
    </source>
</evidence>
<protein>
    <submittedName>
        <fullName evidence="2">Uncharacterized protein</fullName>
    </submittedName>
</protein>
<evidence type="ECO:0000256" key="1">
    <source>
        <dbReference type="SAM" id="MobiDB-lite"/>
    </source>
</evidence>
<reference evidence="2 3" key="1">
    <citation type="journal article" date="2019" name="Commun. Biol.">
        <title>The bagworm genome reveals a unique fibroin gene that provides high tensile strength.</title>
        <authorList>
            <person name="Kono N."/>
            <person name="Nakamura H."/>
            <person name="Ohtoshi R."/>
            <person name="Tomita M."/>
            <person name="Numata K."/>
            <person name="Arakawa K."/>
        </authorList>
    </citation>
    <scope>NUCLEOTIDE SEQUENCE [LARGE SCALE GENOMIC DNA]</scope>
</reference>
<dbReference type="Proteomes" id="UP000299102">
    <property type="component" value="Unassembled WGS sequence"/>
</dbReference>
<comment type="caution">
    <text evidence="2">The sequence shown here is derived from an EMBL/GenBank/DDBJ whole genome shotgun (WGS) entry which is preliminary data.</text>
</comment>
<gene>
    <name evidence="2" type="ORF">EVAR_23942_1</name>
</gene>
<dbReference type="AlphaFoldDB" id="A0A4C1V193"/>
<keyword evidence="3" id="KW-1185">Reference proteome</keyword>
<accession>A0A4C1V193</accession>
<evidence type="ECO:0000313" key="2">
    <source>
        <dbReference type="EMBL" id="GBP32531.1"/>
    </source>
</evidence>
<name>A0A4C1V193_EUMVA</name>